<evidence type="ECO:0000256" key="1">
    <source>
        <dbReference type="ARBA" id="ARBA00004120"/>
    </source>
</evidence>
<dbReference type="InterPro" id="IPR018993">
    <property type="entry name" value="FOP_dimerisation-dom_N"/>
</dbReference>
<dbReference type="OMA" id="DITQDHT"/>
<evidence type="ECO:0000256" key="2">
    <source>
        <dbReference type="ARBA" id="ARBA00004300"/>
    </source>
</evidence>
<evidence type="ECO:0000256" key="7">
    <source>
        <dbReference type="ARBA" id="ARBA00023212"/>
    </source>
</evidence>
<gene>
    <name evidence="15" type="primary">CEP43</name>
</gene>
<dbReference type="OrthoDB" id="2160638at2759"/>
<evidence type="ECO:0000313" key="16">
    <source>
        <dbReference type="Proteomes" id="UP000694545"/>
    </source>
</evidence>
<keyword evidence="16" id="KW-1185">Reference proteome</keyword>
<evidence type="ECO:0000256" key="10">
    <source>
        <dbReference type="ARBA" id="ARBA00042293"/>
    </source>
</evidence>
<evidence type="ECO:0000256" key="8">
    <source>
        <dbReference type="ARBA" id="ARBA00023273"/>
    </source>
</evidence>
<dbReference type="GeneID" id="123018844"/>
<feature type="compositionally biased region" description="Basic and acidic residues" evidence="13">
    <location>
        <begin position="251"/>
        <end position="267"/>
    </location>
</feature>
<feature type="compositionally biased region" description="Polar residues" evidence="13">
    <location>
        <begin position="187"/>
        <end position="209"/>
    </location>
</feature>
<proteinExistence type="inferred from homology"/>
<dbReference type="PROSITE" id="PS50896">
    <property type="entry name" value="LISH"/>
    <property type="match status" value="1"/>
</dbReference>
<dbReference type="GO" id="GO:0030030">
    <property type="term" value="P:cell projection organization"/>
    <property type="evidence" value="ECO:0007669"/>
    <property type="project" value="UniProtKB-KW"/>
</dbReference>
<feature type="compositionally biased region" description="Acidic residues" evidence="13">
    <location>
        <begin position="236"/>
        <end position="248"/>
    </location>
</feature>
<evidence type="ECO:0000256" key="3">
    <source>
        <dbReference type="ARBA" id="ARBA00005385"/>
    </source>
</evidence>
<keyword evidence="5" id="KW-0597">Phosphoprotein</keyword>
<keyword evidence="4" id="KW-0963">Cytoplasm</keyword>
<accession>A0A8D2IYQ1</accession>
<comment type="similarity">
    <text evidence="3">Belongs to the CEP43 family.</text>
</comment>
<comment type="subunit">
    <text evidence="12">Homodimer. Part of a ternary complex that contains CEP350, CEP43 and MAPRE1. Interacts directly with CEP350 and MAPRE1. Interacts with CEP19. Interacts (via N-terminus) with CEP350 (via C-terminus).</text>
</comment>
<evidence type="ECO:0000256" key="13">
    <source>
        <dbReference type="SAM" id="MobiDB-lite"/>
    </source>
</evidence>
<evidence type="ECO:0000256" key="12">
    <source>
        <dbReference type="ARBA" id="ARBA00046373"/>
    </source>
</evidence>
<dbReference type="RefSeq" id="XP_044277217.1">
    <property type="nucleotide sequence ID" value="XM_044421282.1"/>
</dbReference>
<evidence type="ECO:0000256" key="11">
    <source>
        <dbReference type="ARBA" id="ARBA00046076"/>
    </source>
</evidence>
<name>A0A8D2IYQ1_VARKO</name>
<dbReference type="Pfam" id="PF09398">
    <property type="entry name" value="FOP_dimer"/>
    <property type="match status" value="1"/>
</dbReference>
<dbReference type="Gene3D" id="1.20.960.40">
    <property type="match status" value="1"/>
</dbReference>
<feature type="region of interest" description="Disordered" evidence="13">
    <location>
        <begin position="145"/>
        <end position="302"/>
    </location>
</feature>
<feature type="region of interest" description="Disordered" evidence="13">
    <location>
        <begin position="323"/>
        <end position="342"/>
    </location>
</feature>
<dbReference type="Proteomes" id="UP000694545">
    <property type="component" value="Unplaced"/>
</dbReference>
<protein>
    <recommendedName>
        <fullName evidence="9">Centrosomal protein 43</fullName>
    </recommendedName>
    <alternativeName>
        <fullName evidence="10">FGFR1 oncogene partner</fullName>
    </alternativeName>
</protein>
<evidence type="ECO:0000256" key="4">
    <source>
        <dbReference type="ARBA" id="ARBA00022490"/>
    </source>
</evidence>
<dbReference type="CTD" id="11116"/>
<keyword evidence="8" id="KW-0966">Cell projection</keyword>
<dbReference type="InterPro" id="IPR006594">
    <property type="entry name" value="LisH"/>
</dbReference>
<keyword evidence="6" id="KW-0970">Cilium biogenesis/degradation</keyword>
<dbReference type="Ensembl" id="ENSVKKT00000004763.1">
    <property type="protein sequence ID" value="ENSVKKP00000004634.1"/>
    <property type="gene ID" value="ENSVKKG00000003462.1"/>
</dbReference>
<evidence type="ECO:0000256" key="9">
    <source>
        <dbReference type="ARBA" id="ARBA00041026"/>
    </source>
</evidence>
<dbReference type="GO" id="GO:0034453">
    <property type="term" value="P:microtubule anchoring"/>
    <property type="evidence" value="ECO:0007669"/>
    <property type="project" value="InterPro"/>
</dbReference>
<dbReference type="PANTHER" id="PTHR15431:SF9">
    <property type="entry name" value="CENTROSOMAL PROTEIN 43"/>
    <property type="match status" value="1"/>
</dbReference>
<dbReference type="AlphaFoldDB" id="A0A8D2IYQ1"/>
<evidence type="ECO:0000259" key="14">
    <source>
        <dbReference type="Pfam" id="PF09398"/>
    </source>
</evidence>
<feature type="compositionally biased region" description="Basic residues" evidence="13">
    <location>
        <begin position="171"/>
        <end position="180"/>
    </location>
</feature>
<evidence type="ECO:0000256" key="6">
    <source>
        <dbReference type="ARBA" id="ARBA00022794"/>
    </source>
</evidence>
<dbReference type="KEGG" id="vko:123018844"/>
<evidence type="ECO:0000256" key="5">
    <source>
        <dbReference type="ARBA" id="ARBA00022553"/>
    </source>
</evidence>
<organism evidence="15 16">
    <name type="scientific">Varanus komodoensis</name>
    <name type="common">Komodo dragon</name>
    <dbReference type="NCBI Taxonomy" id="61221"/>
    <lineage>
        <taxon>Eukaryota</taxon>
        <taxon>Metazoa</taxon>
        <taxon>Chordata</taxon>
        <taxon>Craniata</taxon>
        <taxon>Vertebrata</taxon>
        <taxon>Euteleostomi</taxon>
        <taxon>Lepidosauria</taxon>
        <taxon>Squamata</taxon>
        <taxon>Bifurcata</taxon>
        <taxon>Unidentata</taxon>
        <taxon>Episquamata</taxon>
        <taxon>Toxicofera</taxon>
        <taxon>Anguimorpha</taxon>
        <taxon>Paleoanguimorpha</taxon>
        <taxon>Varanoidea</taxon>
        <taxon>Varanidae</taxon>
        <taxon>Varanus</taxon>
    </lineage>
</organism>
<comment type="function">
    <text evidence="11">Required for anchoring microtubules to the centrosomes. Required for ciliation.</text>
</comment>
<keyword evidence="7" id="KW-0206">Cytoskeleton</keyword>
<reference evidence="15" key="2">
    <citation type="submission" date="2025-09" db="UniProtKB">
        <authorList>
            <consortium name="Ensembl"/>
        </authorList>
    </citation>
    <scope>IDENTIFICATION</scope>
</reference>
<feature type="domain" description="FGFR1 oncogene partner (FOP) N-terminal dimerisation" evidence="14">
    <location>
        <begin position="49"/>
        <end position="129"/>
    </location>
</feature>
<dbReference type="GO" id="GO:0005813">
    <property type="term" value="C:centrosome"/>
    <property type="evidence" value="ECO:0007669"/>
    <property type="project" value="UniProtKB-SubCell"/>
</dbReference>
<dbReference type="PANTHER" id="PTHR15431">
    <property type="entry name" value="FGFR1 ONCOGENE PARTNER/LISH DOMAIN-CONTAINING PROTEIN"/>
    <property type="match status" value="1"/>
</dbReference>
<comment type="subcellular location">
    <subcellularLocation>
        <location evidence="1">Cytoplasm</location>
        <location evidence="1">Cytoskeleton</location>
        <location evidence="1">Cilium basal body</location>
    </subcellularLocation>
    <subcellularLocation>
        <location evidence="2">Cytoplasm</location>
        <location evidence="2">Cytoskeleton</location>
        <location evidence="2">Microtubule organizing center</location>
        <location evidence="2">Centrosome</location>
    </subcellularLocation>
</comment>
<sequence>MATATEEDTELRDLLVQTLETTGVLNKIKAELRAAVFLALEEQEKVENKTPLVNESLKKFLNTKDGRLVANLVAEFLQFFNLDFTLAVFQPESSTLNALEARENLAQDLGIVEAKTTVDGPLLLEVVRRCQQKKGVSNSIHVAPIIPDSVHSPPKSSDGRSNIHQLPSKIPRYKGHRKQKRCLDTAEQVTETSHSDTSISSGDAKNKGSTHFLPNETKLISQPNKDMVTKEKNSPAEEDDDAEGDSFFDDPIPKPERSYGWKNDSSKEGNVASPDAAPIKSGLSSLAGAPPLKEPENANSILKDVKMVNSKLGSLEIGDEDEYVDDFNSTSHRSEKSEASIGEEIDDISVELEDFNISDKLEDLTQDLTISQLSGDADYLEDVA</sequence>
<evidence type="ECO:0000313" key="15">
    <source>
        <dbReference type="Ensembl" id="ENSVKKP00000004634.1"/>
    </source>
</evidence>
<reference evidence="15" key="1">
    <citation type="submission" date="2025-08" db="UniProtKB">
        <authorList>
            <consortium name="Ensembl"/>
        </authorList>
    </citation>
    <scope>IDENTIFICATION</scope>
</reference>